<protein>
    <submittedName>
        <fullName evidence="1">9217_t:CDS:1</fullName>
    </submittedName>
</protein>
<proteinExistence type="predicted"/>
<reference evidence="1" key="1">
    <citation type="submission" date="2021-06" db="EMBL/GenBank/DDBJ databases">
        <authorList>
            <person name="Kallberg Y."/>
            <person name="Tangrot J."/>
            <person name="Rosling A."/>
        </authorList>
    </citation>
    <scope>NUCLEOTIDE SEQUENCE</scope>
    <source>
        <strain evidence="1">AU212A</strain>
    </source>
</reference>
<evidence type="ECO:0000313" key="2">
    <source>
        <dbReference type="Proteomes" id="UP000789860"/>
    </source>
</evidence>
<dbReference type="EMBL" id="CAJVPM010005943">
    <property type="protein sequence ID" value="CAG8529614.1"/>
    <property type="molecule type" value="Genomic_DNA"/>
</dbReference>
<dbReference type="Proteomes" id="UP000789860">
    <property type="component" value="Unassembled WGS sequence"/>
</dbReference>
<organism evidence="1 2">
    <name type="scientific">Scutellospora calospora</name>
    <dbReference type="NCBI Taxonomy" id="85575"/>
    <lineage>
        <taxon>Eukaryota</taxon>
        <taxon>Fungi</taxon>
        <taxon>Fungi incertae sedis</taxon>
        <taxon>Mucoromycota</taxon>
        <taxon>Glomeromycotina</taxon>
        <taxon>Glomeromycetes</taxon>
        <taxon>Diversisporales</taxon>
        <taxon>Gigasporaceae</taxon>
        <taxon>Scutellospora</taxon>
    </lineage>
</organism>
<keyword evidence="2" id="KW-1185">Reference proteome</keyword>
<name>A0ACA9LHN6_9GLOM</name>
<feature type="non-terminal residue" evidence="1">
    <location>
        <position position="1"/>
    </location>
</feature>
<gene>
    <name evidence="1" type="ORF">SCALOS_LOCUS4401</name>
</gene>
<accession>A0ACA9LHN6</accession>
<sequence>DYDKDIEGHVERRCPRAFESNFYSVSRVVGNNDVGFKFFQDENEEIVVNDNSPFTSLIPGLYAIYYDYLKHKSHAQDITRIPKIYQLRWNSWFWSDYNYVIESNVYSSYAISDVYELEITKNNSTQDIKLNDNKDDNPFTVRAIIDAVQYTSGYYEVREFFYKSGSKDYFNTLKTASATVESLLPGIVYISFSTTDKVLDSYALEACEYKFVYFETLNGQIERRCKRAFEDDFYIVSQVNGSTYYGLEFTFGNDNSKLSARTSAVYYWPSPRRRDVTVYDDTPFPSIIPALYSVYYDYVQRKR</sequence>
<comment type="caution">
    <text evidence="1">The sequence shown here is derived from an EMBL/GenBank/DDBJ whole genome shotgun (WGS) entry which is preliminary data.</text>
</comment>
<evidence type="ECO:0000313" key="1">
    <source>
        <dbReference type="EMBL" id="CAG8529614.1"/>
    </source>
</evidence>